<reference evidence="1 2" key="1">
    <citation type="journal article" date="2019" name="Int. J. Syst. Evol. Microbiol.">
        <title>The Global Catalogue of Microorganisms (GCM) 10K type strain sequencing project: providing services to taxonomists for standard genome sequencing and annotation.</title>
        <authorList>
            <consortium name="The Broad Institute Genomics Platform"/>
            <consortium name="The Broad Institute Genome Sequencing Center for Infectious Disease"/>
            <person name="Wu L."/>
            <person name="Ma J."/>
        </authorList>
    </citation>
    <scope>NUCLEOTIDE SEQUENCE [LARGE SCALE GENOMIC DNA]</scope>
    <source>
        <strain evidence="1 2">CGMCC 1.3240</strain>
    </source>
</reference>
<dbReference type="InterPro" id="IPR046783">
    <property type="entry name" value="HTH_63"/>
</dbReference>
<keyword evidence="2" id="KW-1185">Reference proteome</keyword>
<dbReference type="Pfam" id="PF20575">
    <property type="entry name" value="HTH_63"/>
    <property type="match status" value="1"/>
</dbReference>
<protein>
    <submittedName>
        <fullName evidence="1">HTH domain-containing protein</fullName>
    </submittedName>
</protein>
<dbReference type="Proteomes" id="UP001596312">
    <property type="component" value="Unassembled WGS sequence"/>
</dbReference>
<comment type="caution">
    <text evidence="1">The sequence shown here is derived from an EMBL/GenBank/DDBJ whole genome shotgun (WGS) entry which is preliminary data.</text>
</comment>
<name>A0ABD5V3M6_9EURY</name>
<organism evidence="1 2">
    <name type="scientific">Halalkalicoccus tibetensis</name>
    <dbReference type="NCBI Taxonomy" id="175632"/>
    <lineage>
        <taxon>Archaea</taxon>
        <taxon>Methanobacteriati</taxon>
        <taxon>Methanobacteriota</taxon>
        <taxon>Stenosarchaea group</taxon>
        <taxon>Halobacteria</taxon>
        <taxon>Halobacteriales</taxon>
        <taxon>Halococcaceae</taxon>
        <taxon>Halalkalicoccus</taxon>
    </lineage>
</organism>
<evidence type="ECO:0000313" key="2">
    <source>
        <dbReference type="Proteomes" id="UP001596312"/>
    </source>
</evidence>
<dbReference type="EMBL" id="JBHSXQ010000003">
    <property type="protein sequence ID" value="MFC6905644.1"/>
    <property type="molecule type" value="Genomic_DNA"/>
</dbReference>
<dbReference type="AlphaFoldDB" id="A0ABD5V3M6"/>
<proteinExistence type="predicted"/>
<evidence type="ECO:0000313" key="1">
    <source>
        <dbReference type="EMBL" id="MFC6905644.1"/>
    </source>
</evidence>
<sequence>MSQPNTRPELTVYLRSSTPFPARERQEEVIERAERLADDELIADLRVRHWEARVAVRNGDDAEAVATFEALKERAGEMGHSIEPFFQEHERGEIREIVFPVICIAVHVEEELRRVFPCRDEEDAYSVWDCLTALETDGDLADLDD</sequence>
<accession>A0ABD5V3M6</accession>
<gene>
    <name evidence="1" type="ORF">ACFQGH_10610</name>
</gene>
<dbReference type="RefSeq" id="WP_340604165.1">
    <property type="nucleotide sequence ID" value="NZ_JBBMXV010000003.1"/>
</dbReference>